<evidence type="ECO:0000256" key="1">
    <source>
        <dbReference type="SAM" id="MobiDB-lite"/>
    </source>
</evidence>
<feature type="signal peptide" evidence="3">
    <location>
        <begin position="1"/>
        <end position="25"/>
    </location>
</feature>
<evidence type="ECO:0000313" key="4">
    <source>
        <dbReference type="EMBL" id="KAH6831840.1"/>
    </source>
</evidence>
<feature type="transmembrane region" description="Helical" evidence="2">
    <location>
        <begin position="72"/>
        <end position="95"/>
    </location>
</feature>
<comment type="caution">
    <text evidence="4">The sequence shown here is derived from an EMBL/GenBank/DDBJ whole genome shotgun (WGS) entry which is preliminary data.</text>
</comment>
<feature type="compositionally biased region" description="Polar residues" evidence="1">
    <location>
        <begin position="142"/>
        <end position="159"/>
    </location>
</feature>
<name>A0AAD4JEV3_PERFH</name>
<evidence type="ECO:0000313" key="5">
    <source>
        <dbReference type="Proteomes" id="UP001190926"/>
    </source>
</evidence>
<keyword evidence="2" id="KW-0812">Transmembrane</keyword>
<reference evidence="4 5" key="1">
    <citation type="journal article" date="2021" name="Nat. Commun.">
        <title>Incipient diploidization of the medicinal plant Perilla within 10,000 years.</title>
        <authorList>
            <person name="Zhang Y."/>
            <person name="Shen Q."/>
            <person name="Leng L."/>
            <person name="Zhang D."/>
            <person name="Chen S."/>
            <person name="Shi Y."/>
            <person name="Ning Z."/>
            <person name="Chen S."/>
        </authorList>
    </citation>
    <scope>NUCLEOTIDE SEQUENCE [LARGE SCALE GENOMIC DNA]</scope>
    <source>
        <strain evidence="5">cv. PC099</strain>
    </source>
</reference>
<dbReference type="EMBL" id="SDAM02000081">
    <property type="protein sequence ID" value="KAH6831840.1"/>
    <property type="molecule type" value="Genomic_DNA"/>
</dbReference>
<dbReference type="Proteomes" id="UP001190926">
    <property type="component" value="Unassembled WGS sequence"/>
</dbReference>
<feature type="chain" id="PRO_5041959549" evidence="3">
    <location>
        <begin position="26"/>
        <end position="159"/>
    </location>
</feature>
<dbReference type="AlphaFoldDB" id="A0AAD4JEV3"/>
<feature type="region of interest" description="Disordered" evidence="1">
    <location>
        <begin position="126"/>
        <end position="159"/>
    </location>
</feature>
<proteinExistence type="predicted"/>
<evidence type="ECO:0000256" key="3">
    <source>
        <dbReference type="SAM" id="SignalP"/>
    </source>
</evidence>
<sequence length="159" mass="17310">MKTAVLVVFLSSVLILATVQGQAKASDPVKNRRLLSDWGRTYSADPRRETVTTTNVVDGDAESSPENNTHHVLILIMKTTVLVVFLASILILATFQDQVEASGDPIKNRRLLSDVGRSYSAAPRWETAKAGNVVDDGDESSPENSTHHVFTNQLPPSKP</sequence>
<accession>A0AAD4JEV3</accession>
<protein>
    <submittedName>
        <fullName evidence="4">Uncharacterized protein</fullName>
    </submittedName>
</protein>
<keyword evidence="5" id="KW-1185">Reference proteome</keyword>
<gene>
    <name evidence="4" type="ORF">C2S53_008333</name>
</gene>
<evidence type="ECO:0000256" key="2">
    <source>
        <dbReference type="SAM" id="Phobius"/>
    </source>
</evidence>
<keyword evidence="2" id="KW-1133">Transmembrane helix</keyword>
<keyword evidence="2" id="KW-0472">Membrane</keyword>
<keyword evidence="3" id="KW-0732">Signal</keyword>
<organism evidence="4 5">
    <name type="scientific">Perilla frutescens var. hirtella</name>
    <name type="common">Perilla citriodora</name>
    <name type="synonym">Perilla setoyensis</name>
    <dbReference type="NCBI Taxonomy" id="608512"/>
    <lineage>
        <taxon>Eukaryota</taxon>
        <taxon>Viridiplantae</taxon>
        <taxon>Streptophyta</taxon>
        <taxon>Embryophyta</taxon>
        <taxon>Tracheophyta</taxon>
        <taxon>Spermatophyta</taxon>
        <taxon>Magnoliopsida</taxon>
        <taxon>eudicotyledons</taxon>
        <taxon>Gunneridae</taxon>
        <taxon>Pentapetalae</taxon>
        <taxon>asterids</taxon>
        <taxon>lamiids</taxon>
        <taxon>Lamiales</taxon>
        <taxon>Lamiaceae</taxon>
        <taxon>Nepetoideae</taxon>
        <taxon>Elsholtzieae</taxon>
        <taxon>Perilla</taxon>
    </lineage>
</organism>